<protein>
    <submittedName>
        <fullName evidence="2">Uncharacterized protein</fullName>
    </submittedName>
</protein>
<reference evidence="2 3" key="1">
    <citation type="journal article" date="2014" name="Genome Announc.">
        <title>Complete Genome of Rhodococcus pyridinivorans SB3094, a Methyl-Ethyl-Ketone-Degrading Bacterium Used for Bioaugmentation.</title>
        <authorList>
            <person name="Dueholm M.S."/>
            <person name="Albertsen M."/>
            <person name="D'Imperio S."/>
            <person name="Tale V.P."/>
            <person name="Lewis D."/>
            <person name="Nielsen P.H."/>
            <person name="Nielsen J.L."/>
        </authorList>
    </citation>
    <scope>NUCLEOTIDE SEQUENCE [LARGE SCALE GENOMIC DNA]</scope>
    <source>
        <strain evidence="2 3">SB3094</strain>
    </source>
</reference>
<accession>V9XME5</accession>
<name>V9XME5_9NOCA</name>
<evidence type="ECO:0000313" key="2">
    <source>
        <dbReference type="EMBL" id="AHD23563.1"/>
    </source>
</evidence>
<dbReference type="EMBL" id="CP006996">
    <property type="protein sequence ID" value="AHD23563.1"/>
    <property type="molecule type" value="Genomic_DNA"/>
</dbReference>
<dbReference type="AlphaFoldDB" id="V9XME5"/>
<evidence type="ECO:0000313" key="3">
    <source>
        <dbReference type="Proteomes" id="UP000018781"/>
    </source>
</evidence>
<dbReference type="KEGG" id="rpy:Y013_01825"/>
<gene>
    <name evidence="2" type="ORF">Y013_01825</name>
</gene>
<dbReference type="GeneID" id="29938241"/>
<organism evidence="2 3">
    <name type="scientific">Rhodococcus pyridinivorans SB3094</name>
    <dbReference type="NCBI Taxonomy" id="1435356"/>
    <lineage>
        <taxon>Bacteria</taxon>
        <taxon>Bacillati</taxon>
        <taxon>Actinomycetota</taxon>
        <taxon>Actinomycetes</taxon>
        <taxon>Mycobacteriales</taxon>
        <taxon>Nocardiaceae</taxon>
        <taxon>Rhodococcus</taxon>
    </lineage>
</organism>
<dbReference type="PATRIC" id="fig|1435356.3.peg.360"/>
<feature type="region of interest" description="Disordered" evidence="1">
    <location>
        <begin position="23"/>
        <end position="42"/>
    </location>
</feature>
<sequence length="126" mass="13695">MTEVTILDGGRVVTRFVLDTDGSPRWEQRPRQSARSVNRRGAVTHGQTILDPAAATRARVAGVRADSPDVTVDADGVRHYVSHPRGALFDLGPFTVRYDTLAPALDRLAAAGVARIEVQHLRRCLG</sequence>
<dbReference type="Proteomes" id="UP000018781">
    <property type="component" value="Chromosome"/>
</dbReference>
<evidence type="ECO:0000256" key="1">
    <source>
        <dbReference type="SAM" id="MobiDB-lite"/>
    </source>
</evidence>
<dbReference type="RefSeq" id="WP_024100719.1">
    <property type="nucleotide sequence ID" value="NC_023150.1"/>
</dbReference>
<proteinExistence type="predicted"/>
<dbReference type="HOGENOM" id="CLU_1979860_0_0_11"/>